<dbReference type="EMBL" id="FNZA01000005">
    <property type="protein sequence ID" value="SEJ23393.1"/>
    <property type="molecule type" value="Genomic_DNA"/>
</dbReference>
<evidence type="ECO:0000256" key="7">
    <source>
        <dbReference type="ARBA" id="ARBA00040167"/>
    </source>
</evidence>
<dbReference type="PANTHER" id="PTHR38042:SF1">
    <property type="entry name" value="UROPORPHYRINOGEN-III SYNTHASE, CHLOROPLASTIC"/>
    <property type="match status" value="1"/>
</dbReference>
<organism evidence="11 12">
    <name type="scientific">Deinococcus reticulitermitis</name>
    <dbReference type="NCBI Taxonomy" id="856736"/>
    <lineage>
        <taxon>Bacteria</taxon>
        <taxon>Thermotogati</taxon>
        <taxon>Deinococcota</taxon>
        <taxon>Deinococci</taxon>
        <taxon>Deinococcales</taxon>
        <taxon>Deinococcaceae</taxon>
        <taxon>Deinococcus</taxon>
    </lineage>
</organism>
<protein>
    <recommendedName>
        <fullName evidence="7 9">Uroporphyrinogen-III synthase</fullName>
        <ecNumber evidence="3 9">4.2.1.75</ecNumber>
    </recommendedName>
</protein>
<evidence type="ECO:0000259" key="10">
    <source>
        <dbReference type="Pfam" id="PF02602"/>
    </source>
</evidence>
<dbReference type="UniPathway" id="UPA00251">
    <property type="reaction ID" value="UER00320"/>
</dbReference>
<name>A0A1H6X2J2_9DEIO</name>
<evidence type="ECO:0000256" key="8">
    <source>
        <dbReference type="ARBA" id="ARBA00048617"/>
    </source>
</evidence>
<dbReference type="PANTHER" id="PTHR38042">
    <property type="entry name" value="UROPORPHYRINOGEN-III SYNTHASE, CHLOROPLASTIC"/>
    <property type="match status" value="1"/>
</dbReference>
<keyword evidence="5 9" id="KW-0627">Porphyrin biosynthesis</keyword>
<feature type="domain" description="Tetrapyrrole biosynthesis uroporphyrinogen III synthase" evidence="10">
    <location>
        <begin position="27"/>
        <end position="248"/>
    </location>
</feature>
<evidence type="ECO:0000313" key="11">
    <source>
        <dbReference type="EMBL" id="SEJ23393.1"/>
    </source>
</evidence>
<dbReference type="InterPro" id="IPR003754">
    <property type="entry name" value="4pyrrol_synth_uPrphyn_synth"/>
</dbReference>
<keyword evidence="12" id="KW-1185">Reference proteome</keyword>
<proteinExistence type="inferred from homology"/>
<evidence type="ECO:0000313" key="12">
    <source>
        <dbReference type="Proteomes" id="UP000199223"/>
    </source>
</evidence>
<accession>A0A1H6X2J2</accession>
<dbReference type="GO" id="GO:0006780">
    <property type="term" value="P:uroporphyrinogen III biosynthetic process"/>
    <property type="evidence" value="ECO:0007669"/>
    <property type="project" value="UniProtKB-UniRule"/>
</dbReference>
<dbReference type="Gene3D" id="3.40.50.10090">
    <property type="match status" value="2"/>
</dbReference>
<reference evidence="12" key="1">
    <citation type="submission" date="2016-10" db="EMBL/GenBank/DDBJ databases">
        <authorList>
            <person name="Varghese N."/>
            <person name="Submissions S."/>
        </authorList>
    </citation>
    <scope>NUCLEOTIDE SEQUENCE [LARGE SCALE GENOMIC DNA]</scope>
    <source>
        <strain evidence="12">CGMCC 1.10218</strain>
    </source>
</reference>
<gene>
    <name evidence="11" type="ORF">SAMN04488058_10564</name>
</gene>
<comment type="pathway">
    <text evidence="1 9">Porphyrin-containing compound metabolism; protoporphyrin-IX biosynthesis; coproporphyrinogen-III from 5-aminolevulinate: step 3/4.</text>
</comment>
<dbReference type="OrthoDB" id="9815856at2"/>
<dbReference type="Pfam" id="PF02602">
    <property type="entry name" value="HEM4"/>
    <property type="match status" value="1"/>
</dbReference>
<dbReference type="STRING" id="856736.SAMN04488058_10564"/>
<evidence type="ECO:0000256" key="9">
    <source>
        <dbReference type="RuleBase" id="RU366031"/>
    </source>
</evidence>
<evidence type="ECO:0000256" key="6">
    <source>
        <dbReference type="ARBA" id="ARBA00037589"/>
    </source>
</evidence>
<dbReference type="Proteomes" id="UP000199223">
    <property type="component" value="Unassembled WGS sequence"/>
</dbReference>
<evidence type="ECO:0000256" key="1">
    <source>
        <dbReference type="ARBA" id="ARBA00004772"/>
    </source>
</evidence>
<dbReference type="InterPro" id="IPR036108">
    <property type="entry name" value="4pyrrol_syn_uPrphyn_synt_sf"/>
</dbReference>
<dbReference type="CDD" id="cd06578">
    <property type="entry name" value="HemD"/>
    <property type="match status" value="1"/>
</dbReference>
<sequence length="259" mass="26821">MALFPPATGSLAGHLVAVTRAPDTGQPLAELLRARGAEVLEIPLIHFAPPADRAGLHAALRDLSGVSWLLLTSPQAVRALEKELAALGRSFADLRGVQIATVGAGTARALREHGMEPAFVPSQANALALGRELPARTGDGALHLTSQLSQGTLREALEARGVLYRRAELYRTEPAVPGPKALAGLRRVSAVTLTSGSAARHFAALARPGFDPLALPVAVIGEPTAEAARGAGFHRIVVAREPSLAALVGAVEALVREGC</sequence>
<dbReference type="EC" id="4.2.1.75" evidence="3 9"/>
<dbReference type="InterPro" id="IPR039793">
    <property type="entry name" value="UROS/Hem4"/>
</dbReference>
<comment type="catalytic activity">
    <reaction evidence="8 9">
        <text>hydroxymethylbilane = uroporphyrinogen III + H2O</text>
        <dbReference type="Rhea" id="RHEA:18965"/>
        <dbReference type="ChEBI" id="CHEBI:15377"/>
        <dbReference type="ChEBI" id="CHEBI:57308"/>
        <dbReference type="ChEBI" id="CHEBI:57845"/>
        <dbReference type="EC" id="4.2.1.75"/>
    </reaction>
</comment>
<dbReference type="SUPFAM" id="SSF69618">
    <property type="entry name" value="HemD-like"/>
    <property type="match status" value="1"/>
</dbReference>
<evidence type="ECO:0000256" key="3">
    <source>
        <dbReference type="ARBA" id="ARBA00013109"/>
    </source>
</evidence>
<dbReference type="GO" id="GO:0004852">
    <property type="term" value="F:uroporphyrinogen-III synthase activity"/>
    <property type="evidence" value="ECO:0007669"/>
    <property type="project" value="UniProtKB-UniRule"/>
</dbReference>
<dbReference type="GO" id="GO:0006782">
    <property type="term" value="P:protoporphyrinogen IX biosynthetic process"/>
    <property type="evidence" value="ECO:0007669"/>
    <property type="project" value="UniProtKB-UniRule"/>
</dbReference>
<evidence type="ECO:0000256" key="5">
    <source>
        <dbReference type="ARBA" id="ARBA00023244"/>
    </source>
</evidence>
<comment type="similarity">
    <text evidence="2 9">Belongs to the uroporphyrinogen-III synthase family.</text>
</comment>
<dbReference type="AlphaFoldDB" id="A0A1H6X2J2"/>
<evidence type="ECO:0000256" key="2">
    <source>
        <dbReference type="ARBA" id="ARBA00008133"/>
    </source>
</evidence>
<keyword evidence="4 9" id="KW-0456">Lyase</keyword>
<evidence type="ECO:0000256" key="4">
    <source>
        <dbReference type="ARBA" id="ARBA00023239"/>
    </source>
</evidence>
<comment type="function">
    <text evidence="6 9">Catalyzes cyclization of the linear tetrapyrrole, hydroxymethylbilane, to the macrocyclic uroporphyrinogen III.</text>
</comment>